<dbReference type="STRING" id="348802.A0A0D2EUQ2"/>
<feature type="compositionally biased region" description="Polar residues" evidence="1">
    <location>
        <begin position="209"/>
        <end position="218"/>
    </location>
</feature>
<feature type="region of interest" description="Disordered" evidence="1">
    <location>
        <begin position="107"/>
        <end position="223"/>
    </location>
</feature>
<evidence type="ECO:0000313" key="2">
    <source>
        <dbReference type="EMBL" id="KIW51564.1"/>
    </source>
</evidence>
<proteinExistence type="predicted"/>
<dbReference type="RefSeq" id="XP_013312148.1">
    <property type="nucleotide sequence ID" value="XM_013456694.1"/>
</dbReference>
<accession>A0A0D2EUQ2</accession>
<sequence length="429" mass="47774">MAEPQTPTKPNRSVGSFGSLRSLKSKLSSFSLRARKPSLLKDISEHPGFSGNATFSPRDRPQMITTSGAPEVYSWADDRRRIEAERNVDPNRNLGRVTFNFLPAQVLPRPPRSTGKFVPMDPPFNARQMPTEAAAKSPYRSSAGSRGRNDRKSTESQKNIFGMRSNKSQLQINTRPSSDTEIYESFQPGSPTGPVPALTHPKTPVDSPRTATTPVSETFDTKKSSLRKVTDLFKQKSDKQSDKQIDKQIDTVLSPTSARAVDGGPLRTFQRPDLERYLRTTLNCHTYDYSPDQPYPRHPNTGRAWHSRNLKCTTCMDQCCAVCGRACCAYKAAYLATKIHKDNPESLLRAQETLGNISNCFAYGQEAPTFLQCTHGAPGDKIGCGKMVCPDCCGMCPNPICADVQCRKCKKNPWMECIWHDENMNRVAI</sequence>
<name>A0A0D2EUQ2_9EURO</name>
<dbReference type="Proteomes" id="UP000054342">
    <property type="component" value="Unassembled WGS sequence"/>
</dbReference>
<evidence type="ECO:0000256" key="1">
    <source>
        <dbReference type="SAM" id="MobiDB-lite"/>
    </source>
</evidence>
<keyword evidence="3" id="KW-1185">Reference proteome</keyword>
<dbReference type="AlphaFoldDB" id="A0A0D2EUQ2"/>
<dbReference type="GeneID" id="25332180"/>
<dbReference type="HOGENOM" id="CLU_033342_0_0_1"/>
<gene>
    <name evidence="2" type="ORF">PV05_10272</name>
</gene>
<feature type="compositionally biased region" description="Polar residues" evidence="1">
    <location>
        <begin position="165"/>
        <end position="180"/>
    </location>
</feature>
<dbReference type="OrthoDB" id="4146419at2759"/>
<evidence type="ECO:0000313" key="3">
    <source>
        <dbReference type="Proteomes" id="UP000054342"/>
    </source>
</evidence>
<organism evidence="2 3">
    <name type="scientific">Exophiala xenobiotica</name>
    <dbReference type="NCBI Taxonomy" id="348802"/>
    <lineage>
        <taxon>Eukaryota</taxon>
        <taxon>Fungi</taxon>
        <taxon>Dikarya</taxon>
        <taxon>Ascomycota</taxon>
        <taxon>Pezizomycotina</taxon>
        <taxon>Eurotiomycetes</taxon>
        <taxon>Chaetothyriomycetidae</taxon>
        <taxon>Chaetothyriales</taxon>
        <taxon>Herpotrichiellaceae</taxon>
        <taxon>Exophiala</taxon>
    </lineage>
</organism>
<feature type="region of interest" description="Disordered" evidence="1">
    <location>
        <begin position="42"/>
        <end position="71"/>
    </location>
</feature>
<dbReference type="EMBL" id="KN847322">
    <property type="protein sequence ID" value="KIW51564.1"/>
    <property type="molecule type" value="Genomic_DNA"/>
</dbReference>
<protein>
    <submittedName>
        <fullName evidence="2">Uncharacterized protein</fullName>
    </submittedName>
</protein>
<reference evidence="2 3" key="1">
    <citation type="submission" date="2015-01" db="EMBL/GenBank/DDBJ databases">
        <title>The Genome Sequence of Exophiala xenobiotica CBS118157.</title>
        <authorList>
            <consortium name="The Broad Institute Genomics Platform"/>
            <person name="Cuomo C."/>
            <person name="de Hoog S."/>
            <person name="Gorbushina A."/>
            <person name="Stielow B."/>
            <person name="Teixiera M."/>
            <person name="Abouelleil A."/>
            <person name="Chapman S.B."/>
            <person name="Priest M."/>
            <person name="Young S.K."/>
            <person name="Wortman J."/>
            <person name="Nusbaum C."/>
            <person name="Birren B."/>
        </authorList>
    </citation>
    <scope>NUCLEOTIDE SEQUENCE [LARGE SCALE GENOMIC DNA]</scope>
    <source>
        <strain evidence="2 3">CBS 118157</strain>
    </source>
</reference>